<dbReference type="Gene3D" id="3.60.110.10">
    <property type="entry name" value="Carbon-nitrogen hydrolase"/>
    <property type="match status" value="1"/>
</dbReference>
<protein>
    <submittedName>
        <fullName evidence="3">Putative amidohydrolase</fullName>
    </submittedName>
</protein>
<dbReference type="InterPro" id="IPR003010">
    <property type="entry name" value="C-N_Hydrolase"/>
</dbReference>
<dbReference type="Pfam" id="PF00795">
    <property type="entry name" value="CN_hydrolase"/>
    <property type="match status" value="1"/>
</dbReference>
<keyword evidence="4" id="KW-1185">Reference proteome</keyword>
<reference evidence="3 4" key="1">
    <citation type="submission" date="2020-08" db="EMBL/GenBank/DDBJ databases">
        <title>Genomic Encyclopedia of Archaeal and Bacterial Type Strains, Phase II (KMG-II): from individual species to whole genera.</title>
        <authorList>
            <person name="Goeker M."/>
        </authorList>
    </citation>
    <scope>NUCLEOTIDE SEQUENCE [LARGE SCALE GENOMIC DNA]</scope>
    <source>
        <strain evidence="3 4">DSM 23288</strain>
    </source>
</reference>
<evidence type="ECO:0000313" key="4">
    <source>
        <dbReference type="Proteomes" id="UP000585272"/>
    </source>
</evidence>
<dbReference type="PROSITE" id="PS50263">
    <property type="entry name" value="CN_HYDROLASE"/>
    <property type="match status" value="1"/>
</dbReference>
<organism evidence="3 4">
    <name type="scientific">Conexibacter arvalis</name>
    <dbReference type="NCBI Taxonomy" id="912552"/>
    <lineage>
        <taxon>Bacteria</taxon>
        <taxon>Bacillati</taxon>
        <taxon>Actinomycetota</taxon>
        <taxon>Thermoleophilia</taxon>
        <taxon>Solirubrobacterales</taxon>
        <taxon>Conexibacteraceae</taxon>
        <taxon>Conexibacter</taxon>
    </lineage>
</organism>
<proteinExistence type="predicted"/>
<evidence type="ECO:0000313" key="3">
    <source>
        <dbReference type="EMBL" id="MBB4662250.1"/>
    </source>
</evidence>
<keyword evidence="1 3" id="KW-0378">Hydrolase</keyword>
<comment type="caution">
    <text evidence="3">The sequence shown here is derived from an EMBL/GenBank/DDBJ whole genome shotgun (WGS) entry which is preliminary data.</text>
</comment>
<dbReference type="EMBL" id="JACHNU010000002">
    <property type="protein sequence ID" value="MBB4662250.1"/>
    <property type="molecule type" value="Genomic_DNA"/>
</dbReference>
<dbReference type="AlphaFoldDB" id="A0A840IE87"/>
<dbReference type="SUPFAM" id="SSF56317">
    <property type="entry name" value="Carbon-nitrogen hydrolase"/>
    <property type="match status" value="1"/>
</dbReference>
<dbReference type="InterPro" id="IPR050345">
    <property type="entry name" value="Aliph_Amidase/BUP"/>
</dbReference>
<dbReference type="InterPro" id="IPR036526">
    <property type="entry name" value="C-N_Hydrolase_sf"/>
</dbReference>
<accession>A0A840IE87</accession>
<evidence type="ECO:0000256" key="1">
    <source>
        <dbReference type="ARBA" id="ARBA00022801"/>
    </source>
</evidence>
<dbReference type="Proteomes" id="UP000585272">
    <property type="component" value="Unassembled WGS sequence"/>
</dbReference>
<dbReference type="PANTHER" id="PTHR43674:SF13">
    <property type="entry name" value="CN HYDROLASE DOMAIN-CONTAINING PROTEIN"/>
    <property type="match status" value="1"/>
</dbReference>
<dbReference type="GO" id="GO:0016811">
    <property type="term" value="F:hydrolase activity, acting on carbon-nitrogen (but not peptide) bonds, in linear amides"/>
    <property type="evidence" value="ECO:0007669"/>
    <property type="project" value="TreeGrafter"/>
</dbReference>
<evidence type="ECO:0000259" key="2">
    <source>
        <dbReference type="PROSITE" id="PS50263"/>
    </source>
</evidence>
<feature type="domain" description="CN hydrolase" evidence="2">
    <location>
        <begin position="7"/>
        <end position="247"/>
    </location>
</feature>
<dbReference type="PANTHER" id="PTHR43674">
    <property type="entry name" value="NITRILASE C965.09-RELATED"/>
    <property type="match status" value="1"/>
</dbReference>
<gene>
    <name evidence="3" type="ORF">BDZ31_001836</name>
</gene>
<name>A0A840IE87_9ACTN</name>
<sequence>MIAMTTVDVALPPFGGVTDGEEACAAAHASVAAASAAGAELICLPQWSFAPYVAATRDRAGLELAQRAPAPAWRDALAAAGPAWLSASAYESEGEGVFYLTARLGRDGGEEVAYRQRRLAAAHGRYEQLFCSPGHGDLAVADAPWGPTGLLVGLDAADPQAWAALARRGARLVVAGVAEDEEGWDRLRALARGMAAAHGVAVALANRAGEEHGIAFAGGACAVAAGGEELAVGADGRVAIPVPAVARAAPAAAAPSEDERHEEQQA</sequence>